<keyword evidence="4 7" id="KW-0963">Cytoplasm</keyword>
<evidence type="ECO:0000256" key="4">
    <source>
        <dbReference type="ARBA" id="ARBA00022490"/>
    </source>
</evidence>
<proteinExistence type="inferred from homology"/>
<dbReference type="Pfam" id="PF00121">
    <property type="entry name" value="TIM"/>
    <property type="match status" value="1"/>
</dbReference>
<feature type="binding site" evidence="7">
    <location>
        <position position="217"/>
    </location>
    <ligand>
        <name>substrate</name>
    </ligand>
</feature>
<keyword evidence="10" id="KW-1185">Reference proteome</keyword>
<evidence type="ECO:0000313" key="10">
    <source>
        <dbReference type="Proteomes" id="UP000002019"/>
    </source>
</evidence>
<dbReference type="GO" id="GO:0004807">
    <property type="term" value="F:triose-phosphate isomerase activity"/>
    <property type="evidence" value="ECO:0007669"/>
    <property type="project" value="UniProtKB-UniRule"/>
</dbReference>
<dbReference type="AlphaFoldDB" id="B0VFR7"/>
<keyword evidence="5 7" id="KW-0324">Glycolysis</keyword>
<feature type="binding site" evidence="7">
    <location>
        <begin position="238"/>
        <end position="239"/>
    </location>
    <ligand>
        <name>substrate</name>
    </ligand>
</feature>
<dbReference type="UniPathway" id="UPA00138"/>
<dbReference type="InterPro" id="IPR020861">
    <property type="entry name" value="Triosephosphate_isomerase_AS"/>
</dbReference>
<evidence type="ECO:0000256" key="1">
    <source>
        <dbReference type="ARBA" id="ARBA00004680"/>
    </source>
</evidence>
<comment type="subunit">
    <text evidence="7 8">Homodimer.</text>
</comment>
<dbReference type="STRING" id="459349.CLOAM1668"/>
<comment type="function">
    <text evidence="7">Involved in the gluconeogenesis. Catalyzes stereospecifically the conversion of dihydroxyacetone phosphate (DHAP) to D-glyceraldehyde-3-phosphate (G3P).</text>
</comment>
<organism evidence="9 10">
    <name type="scientific">Cloacimonas acidaminovorans (strain Evry)</name>
    <dbReference type="NCBI Taxonomy" id="459349"/>
    <lineage>
        <taxon>Bacteria</taxon>
        <taxon>Pseudomonadati</taxon>
        <taxon>Candidatus Cloacimonadota</taxon>
        <taxon>Candidatus Cloacimonadia</taxon>
        <taxon>Candidatus Cloacimonadales</taxon>
        <taxon>Candidatus Cloacimonadaceae</taxon>
        <taxon>Candidatus Cloacimonas</taxon>
    </lineage>
</organism>
<gene>
    <name evidence="7 9" type="primary">tpiA</name>
    <name evidence="9" type="ordered locus">CLOAM1668</name>
</gene>
<dbReference type="PROSITE" id="PS51440">
    <property type="entry name" value="TIM_2"/>
    <property type="match status" value="1"/>
</dbReference>
<reference evidence="9 10" key="1">
    <citation type="journal article" date="2008" name="J. Bacteriol.">
        <title>'Candidatus Cloacamonas acidaminovorans': genome sequence reconstruction provides a first glimpse of a new bacterial division.</title>
        <authorList>
            <person name="Pelletier E."/>
            <person name="Kreimeyer A."/>
            <person name="Bocs S."/>
            <person name="Rouy Z."/>
            <person name="Gyapay G."/>
            <person name="Chouari R."/>
            <person name="Riviere D."/>
            <person name="Ganesan A."/>
            <person name="Daegelen P."/>
            <person name="Sghir A."/>
            <person name="Cohen G.N."/>
            <person name="Medigue C."/>
            <person name="Weissenbach J."/>
            <person name="Le Paslier D."/>
        </authorList>
    </citation>
    <scope>NUCLEOTIDE SEQUENCE [LARGE SCALE GENOMIC DNA]</scope>
    <source>
        <strain evidence="10">Evry</strain>
    </source>
</reference>
<comment type="pathway">
    <text evidence="7 8">Carbohydrate biosynthesis; gluconeogenesis.</text>
</comment>
<dbReference type="Proteomes" id="UP000002019">
    <property type="component" value="Chromosome"/>
</dbReference>
<evidence type="ECO:0000256" key="8">
    <source>
        <dbReference type="RuleBase" id="RU363013"/>
    </source>
</evidence>
<comment type="similarity">
    <text evidence="2 7 8">Belongs to the triosephosphate isomerase family.</text>
</comment>
<dbReference type="NCBIfam" id="TIGR00419">
    <property type="entry name" value="tim"/>
    <property type="match status" value="1"/>
</dbReference>
<dbReference type="EC" id="5.3.1.1" evidence="7 8"/>
<keyword evidence="6 7" id="KW-0413">Isomerase</keyword>
<dbReference type="FunFam" id="3.20.20.70:FF:000016">
    <property type="entry name" value="Triosephosphate isomerase"/>
    <property type="match status" value="1"/>
</dbReference>
<dbReference type="GO" id="GO:0006096">
    <property type="term" value="P:glycolytic process"/>
    <property type="evidence" value="ECO:0007669"/>
    <property type="project" value="UniProtKB-UniRule"/>
</dbReference>
<feature type="active site" description="Proton acceptor" evidence="7">
    <location>
        <position position="171"/>
    </location>
</feature>
<evidence type="ECO:0000256" key="3">
    <source>
        <dbReference type="ARBA" id="ARBA00022432"/>
    </source>
</evidence>
<dbReference type="GO" id="GO:0046166">
    <property type="term" value="P:glyceraldehyde-3-phosphate biosynthetic process"/>
    <property type="evidence" value="ECO:0007669"/>
    <property type="project" value="TreeGrafter"/>
</dbReference>
<dbReference type="GO" id="GO:0019563">
    <property type="term" value="P:glycerol catabolic process"/>
    <property type="evidence" value="ECO:0007669"/>
    <property type="project" value="TreeGrafter"/>
</dbReference>
<comment type="pathway">
    <text evidence="1 7 8">Carbohydrate degradation; glycolysis; D-glyceraldehyde 3-phosphate from glycerone phosphate: step 1/1.</text>
</comment>
<dbReference type="GO" id="GO:0005829">
    <property type="term" value="C:cytosol"/>
    <property type="evidence" value="ECO:0007669"/>
    <property type="project" value="TreeGrafter"/>
</dbReference>
<dbReference type="HAMAP" id="MF_00147_B">
    <property type="entry name" value="TIM_B"/>
    <property type="match status" value="1"/>
</dbReference>
<feature type="active site" description="Electrophile" evidence="7">
    <location>
        <position position="99"/>
    </location>
</feature>
<comment type="subcellular location">
    <subcellularLocation>
        <location evidence="7 8">Cytoplasm</location>
    </subcellularLocation>
</comment>
<dbReference type="PANTHER" id="PTHR21139:SF42">
    <property type="entry name" value="TRIOSEPHOSPHATE ISOMERASE"/>
    <property type="match status" value="1"/>
</dbReference>
<comment type="catalytic activity">
    <reaction evidence="7 8">
        <text>D-glyceraldehyde 3-phosphate = dihydroxyacetone phosphate</text>
        <dbReference type="Rhea" id="RHEA:18585"/>
        <dbReference type="ChEBI" id="CHEBI:57642"/>
        <dbReference type="ChEBI" id="CHEBI:59776"/>
        <dbReference type="EC" id="5.3.1.1"/>
    </reaction>
</comment>
<evidence type="ECO:0000256" key="6">
    <source>
        <dbReference type="ARBA" id="ARBA00023235"/>
    </source>
</evidence>
<keyword evidence="3 7" id="KW-0312">Gluconeogenesis</keyword>
<feature type="binding site" evidence="7">
    <location>
        <begin position="11"/>
        <end position="13"/>
    </location>
    <ligand>
        <name>substrate</name>
    </ligand>
</feature>
<accession>B0VFR7</accession>
<evidence type="ECO:0000256" key="2">
    <source>
        <dbReference type="ARBA" id="ARBA00007422"/>
    </source>
</evidence>
<dbReference type="InterPro" id="IPR035990">
    <property type="entry name" value="TIM_sf"/>
</dbReference>
<protein>
    <recommendedName>
        <fullName evidence="7 8">Triosephosphate isomerase</fullName>
        <shortName evidence="7">TIM</shortName>
        <shortName evidence="7">TPI</shortName>
        <ecNumber evidence="7 8">5.3.1.1</ecNumber>
    </recommendedName>
    <alternativeName>
        <fullName evidence="7">Triose-phosphate isomerase</fullName>
    </alternativeName>
</protein>
<dbReference type="CDD" id="cd00311">
    <property type="entry name" value="TIM"/>
    <property type="match status" value="1"/>
</dbReference>
<name>B0VFR7_CLOAI</name>
<sequence>MLMRKIYIAGNWKMNKGLQETKNFLETVIPELNKLKLENVIPLIAPAYPFLEEALKGSYGSCMQVSAQDVSVHSEGAYTGEVSAGMLASLGLKYCIVGHSERRQYHNETDATVNAKILKLFENHITPLVCIGETLQQREEGKTENVILSQLSGCLKNIKLLSGEEIILAYEPVWAIGTGKTATPSQAQEVHNLIRNWLKSNYSDKVAEKLSLLYGGSIKPGNLQELLDCEDIDGGLIGGASLKEEDFLEMVQIGRKSKGQEC</sequence>
<dbReference type="eggNOG" id="COG0149">
    <property type="taxonomic scope" value="Bacteria"/>
</dbReference>
<dbReference type="EMBL" id="CU466930">
    <property type="protein sequence ID" value="CAO81504.1"/>
    <property type="molecule type" value="Genomic_DNA"/>
</dbReference>
<dbReference type="UniPathway" id="UPA00109">
    <property type="reaction ID" value="UER00189"/>
</dbReference>
<evidence type="ECO:0000256" key="7">
    <source>
        <dbReference type="HAMAP-Rule" id="MF_00147"/>
    </source>
</evidence>
<dbReference type="Gene3D" id="3.20.20.70">
    <property type="entry name" value="Aldolase class I"/>
    <property type="match status" value="1"/>
</dbReference>
<dbReference type="KEGG" id="caci:CLOAM1668"/>
<dbReference type="PANTHER" id="PTHR21139">
    <property type="entry name" value="TRIOSEPHOSPHATE ISOMERASE"/>
    <property type="match status" value="1"/>
</dbReference>
<dbReference type="InterPro" id="IPR022896">
    <property type="entry name" value="TrioseP_Isoase_bac/euk"/>
</dbReference>
<feature type="binding site" evidence="7">
    <location>
        <position position="177"/>
    </location>
    <ligand>
        <name>substrate</name>
    </ligand>
</feature>
<evidence type="ECO:0000256" key="5">
    <source>
        <dbReference type="ARBA" id="ARBA00023152"/>
    </source>
</evidence>
<dbReference type="GO" id="GO:0006094">
    <property type="term" value="P:gluconeogenesis"/>
    <property type="evidence" value="ECO:0007669"/>
    <property type="project" value="UniProtKB-UniRule"/>
</dbReference>
<dbReference type="InterPro" id="IPR000652">
    <property type="entry name" value="Triosephosphate_isomerase"/>
</dbReference>
<dbReference type="SUPFAM" id="SSF51351">
    <property type="entry name" value="Triosephosphate isomerase (TIM)"/>
    <property type="match status" value="1"/>
</dbReference>
<dbReference type="PROSITE" id="PS00171">
    <property type="entry name" value="TIM_1"/>
    <property type="match status" value="1"/>
</dbReference>
<dbReference type="HOGENOM" id="CLU_024251_2_3_0"/>
<evidence type="ECO:0000313" key="9">
    <source>
        <dbReference type="EMBL" id="CAO81504.1"/>
    </source>
</evidence>
<dbReference type="InterPro" id="IPR013785">
    <property type="entry name" value="Aldolase_TIM"/>
</dbReference>